<keyword evidence="3" id="KW-0472">Membrane</keyword>
<organism evidence="4 5">
    <name type="scientific">Nocardiopsis ansamitocini</name>
    <dbReference type="NCBI Taxonomy" id="1670832"/>
    <lineage>
        <taxon>Bacteria</taxon>
        <taxon>Bacillati</taxon>
        <taxon>Actinomycetota</taxon>
        <taxon>Actinomycetes</taxon>
        <taxon>Streptosporangiales</taxon>
        <taxon>Nocardiopsidaceae</taxon>
        <taxon>Nocardiopsis</taxon>
    </lineage>
</organism>
<feature type="compositionally biased region" description="Basic and acidic residues" evidence="2">
    <location>
        <begin position="116"/>
        <end position="126"/>
    </location>
</feature>
<keyword evidence="3" id="KW-0812">Transmembrane</keyword>
<accession>A0A9W6UGN5</accession>
<evidence type="ECO:0000256" key="2">
    <source>
        <dbReference type="SAM" id="MobiDB-lite"/>
    </source>
</evidence>
<sequence length="139" mass="14183">MTVLFAHLGTGLITIGAAAFVIGGLGLLRLPDFYARLSAVTIAGGTGTCLVLVGLLLHYPGPANALKITLAVLIQLATAAVGGNAMARAGYLTRTPQSTATKFDELAAGTTRQTPPRHDPACEPRDPLPPAADPRSTPG</sequence>
<feature type="transmembrane region" description="Helical" evidence="3">
    <location>
        <begin position="65"/>
        <end position="87"/>
    </location>
</feature>
<feature type="transmembrane region" description="Helical" evidence="3">
    <location>
        <begin position="6"/>
        <end position="28"/>
    </location>
</feature>
<evidence type="ECO:0000256" key="3">
    <source>
        <dbReference type="SAM" id="Phobius"/>
    </source>
</evidence>
<evidence type="ECO:0000313" key="4">
    <source>
        <dbReference type="EMBL" id="GLU47821.1"/>
    </source>
</evidence>
<feature type="region of interest" description="Disordered" evidence="2">
    <location>
        <begin position="100"/>
        <end position="139"/>
    </location>
</feature>
<evidence type="ECO:0008006" key="6">
    <source>
        <dbReference type="Google" id="ProtNLM"/>
    </source>
</evidence>
<dbReference type="GO" id="GO:0015385">
    <property type="term" value="F:sodium:proton antiporter activity"/>
    <property type="evidence" value="ECO:0007669"/>
    <property type="project" value="TreeGrafter"/>
</dbReference>
<comment type="caution">
    <text evidence="4">The sequence shown here is derived from an EMBL/GenBank/DDBJ whole genome shotgun (WGS) entry which is preliminary data.</text>
</comment>
<keyword evidence="3" id="KW-1133">Transmembrane helix</keyword>
<comment type="similarity">
    <text evidence="1">Belongs to the CPA3 antiporters (TC 2.A.63) subunit G family.</text>
</comment>
<dbReference type="EMBL" id="BSQG01000003">
    <property type="protein sequence ID" value="GLU47821.1"/>
    <property type="molecule type" value="Genomic_DNA"/>
</dbReference>
<feature type="transmembrane region" description="Helical" evidence="3">
    <location>
        <begin position="40"/>
        <end position="59"/>
    </location>
</feature>
<dbReference type="AlphaFoldDB" id="A0A9W6UGN5"/>
<dbReference type="RefSeq" id="WP_285759096.1">
    <property type="nucleotide sequence ID" value="NZ_BSQG01000003.1"/>
</dbReference>
<reference evidence="4" key="1">
    <citation type="submission" date="2023-02" db="EMBL/GenBank/DDBJ databases">
        <title>Nocardiopsis ansamitocini NBRC 112285.</title>
        <authorList>
            <person name="Ichikawa N."/>
            <person name="Sato H."/>
            <person name="Tonouchi N."/>
        </authorList>
    </citation>
    <scope>NUCLEOTIDE SEQUENCE</scope>
    <source>
        <strain evidence="4">NBRC 112285</strain>
    </source>
</reference>
<evidence type="ECO:0000256" key="1">
    <source>
        <dbReference type="ARBA" id="ARBA00008404"/>
    </source>
</evidence>
<dbReference type="Pfam" id="PF03334">
    <property type="entry name" value="PhaG_MnhG_YufB"/>
    <property type="match status" value="1"/>
</dbReference>
<evidence type="ECO:0000313" key="5">
    <source>
        <dbReference type="Proteomes" id="UP001165092"/>
    </source>
</evidence>
<keyword evidence="5" id="KW-1185">Reference proteome</keyword>
<dbReference type="InterPro" id="IPR005133">
    <property type="entry name" value="PhaG_MnhG_YufB"/>
</dbReference>
<proteinExistence type="inferred from homology"/>
<protein>
    <recommendedName>
        <fullName evidence="6">Multicomponent Na+:H+ antiporter subunit G</fullName>
    </recommendedName>
</protein>
<name>A0A9W6UGN5_9ACTN</name>
<gene>
    <name evidence="4" type="ORF">Nans01_21720</name>
</gene>
<dbReference type="PANTHER" id="PTHR34703:SF1">
    <property type="entry name" value="ANTIPORTER SUBUNIT MNHG2-RELATED"/>
    <property type="match status" value="1"/>
</dbReference>
<dbReference type="Proteomes" id="UP001165092">
    <property type="component" value="Unassembled WGS sequence"/>
</dbReference>
<dbReference type="PANTHER" id="PTHR34703">
    <property type="entry name" value="ANTIPORTER SUBUNIT MNHG2-RELATED"/>
    <property type="match status" value="1"/>
</dbReference>